<feature type="signal peptide" evidence="1">
    <location>
        <begin position="1"/>
        <end position="19"/>
    </location>
</feature>
<proteinExistence type="predicted"/>
<accession>A0A351RAJ1</accession>
<gene>
    <name evidence="2" type="ORF">DCW48_05550</name>
</gene>
<protein>
    <submittedName>
        <fullName evidence="2">Uncharacterized protein</fullName>
    </submittedName>
</protein>
<feature type="chain" id="PRO_5017046825" evidence="1">
    <location>
        <begin position="20"/>
        <end position="81"/>
    </location>
</feature>
<evidence type="ECO:0000313" key="3">
    <source>
        <dbReference type="Proteomes" id="UP000264313"/>
    </source>
</evidence>
<reference evidence="2 3" key="1">
    <citation type="journal article" date="2018" name="Nat. Biotechnol.">
        <title>A standardized bacterial taxonomy based on genome phylogeny substantially revises the tree of life.</title>
        <authorList>
            <person name="Parks D.H."/>
            <person name="Chuvochina M."/>
            <person name="Waite D.W."/>
            <person name="Rinke C."/>
            <person name="Skarshewski A."/>
            <person name="Chaumeil P.A."/>
            <person name="Hugenholtz P."/>
        </authorList>
    </citation>
    <scope>NUCLEOTIDE SEQUENCE [LARGE SCALE GENOMIC DNA]</scope>
    <source>
        <strain evidence="2">UBA9958</strain>
    </source>
</reference>
<dbReference type="AlphaFoldDB" id="A0A351RAJ1"/>
<name>A0A351RAJ1_9PROT</name>
<dbReference type="STRING" id="1132855.GCA_000384255_00277"/>
<evidence type="ECO:0000313" key="2">
    <source>
        <dbReference type="EMBL" id="HBA09062.1"/>
    </source>
</evidence>
<evidence type="ECO:0000256" key="1">
    <source>
        <dbReference type="SAM" id="SignalP"/>
    </source>
</evidence>
<dbReference type="EMBL" id="DNAA01000136">
    <property type="protein sequence ID" value="HBA09062.1"/>
    <property type="molecule type" value="Genomic_DNA"/>
</dbReference>
<dbReference type="Proteomes" id="UP000264313">
    <property type="component" value="Unassembled WGS sequence"/>
</dbReference>
<comment type="caution">
    <text evidence="2">The sequence shown here is derived from an EMBL/GenBank/DDBJ whole genome shotgun (WGS) entry which is preliminary data.</text>
</comment>
<keyword evidence="1" id="KW-0732">Signal</keyword>
<organism evidence="2 3">
    <name type="scientific">Methylotenera mobilis</name>
    <dbReference type="NCBI Taxonomy" id="359408"/>
    <lineage>
        <taxon>Bacteria</taxon>
        <taxon>Pseudomonadati</taxon>
        <taxon>Pseudomonadota</taxon>
        <taxon>Betaproteobacteria</taxon>
        <taxon>Nitrosomonadales</taxon>
        <taxon>Methylophilaceae</taxon>
        <taxon>Methylotenera</taxon>
    </lineage>
</organism>
<sequence>MKLFTLFIFSIFITANVNANESNVEYDAAATQKLQPQPSAVKAIDECKVATKRALEGKLHQHDVLKTQFLGKRPYMDTNNK</sequence>